<dbReference type="Gene3D" id="3.30.40.10">
    <property type="entry name" value="Zinc/RING finger domain, C3HC4 (zinc finger)"/>
    <property type="match status" value="1"/>
</dbReference>
<keyword evidence="14" id="KW-1185">Reference proteome</keyword>
<keyword evidence="6 11" id="KW-1133">Transmembrane helix</keyword>
<evidence type="ECO:0000256" key="11">
    <source>
        <dbReference type="SAM" id="Phobius"/>
    </source>
</evidence>
<evidence type="ECO:0000313" key="14">
    <source>
        <dbReference type="Proteomes" id="UP000006038"/>
    </source>
</evidence>
<dbReference type="InterPro" id="IPR001841">
    <property type="entry name" value="Znf_RING"/>
</dbReference>
<dbReference type="CDD" id="cd16461">
    <property type="entry name" value="RING-H2_EL5-like"/>
    <property type="match status" value="1"/>
</dbReference>
<evidence type="ECO:0000256" key="10">
    <source>
        <dbReference type="SAM" id="MobiDB-lite"/>
    </source>
</evidence>
<dbReference type="GO" id="GO:0016740">
    <property type="term" value="F:transferase activity"/>
    <property type="evidence" value="ECO:0007669"/>
    <property type="project" value="UniProtKB-KW"/>
</dbReference>
<keyword evidence="3 11" id="KW-0812">Transmembrane</keyword>
<organism evidence="13">
    <name type="scientific">Oryza brachyantha</name>
    <name type="common">malo sina</name>
    <dbReference type="NCBI Taxonomy" id="4533"/>
    <lineage>
        <taxon>Eukaryota</taxon>
        <taxon>Viridiplantae</taxon>
        <taxon>Streptophyta</taxon>
        <taxon>Embryophyta</taxon>
        <taxon>Tracheophyta</taxon>
        <taxon>Spermatophyta</taxon>
        <taxon>Magnoliopsida</taxon>
        <taxon>Liliopsida</taxon>
        <taxon>Poales</taxon>
        <taxon>Poaceae</taxon>
        <taxon>BOP clade</taxon>
        <taxon>Oryzoideae</taxon>
        <taxon>Oryzeae</taxon>
        <taxon>Oryzinae</taxon>
        <taxon>Oryza</taxon>
    </lineage>
</organism>
<evidence type="ECO:0000256" key="5">
    <source>
        <dbReference type="ARBA" id="ARBA00022833"/>
    </source>
</evidence>
<evidence type="ECO:0000256" key="7">
    <source>
        <dbReference type="ARBA" id="ARBA00023136"/>
    </source>
</evidence>
<keyword evidence="2" id="KW-0808">Transferase</keyword>
<evidence type="ECO:0000256" key="8">
    <source>
        <dbReference type="ARBA" id="ARBA00024209"/>
    </source>
</evidence>
<dbReference type="OMA" id="DARMHYS"/>
<feature type="region of interest" description="Disordered" evidence="10">
    <location>
        <begin position="136"/>
        <end position="178"/>
    </location>
</feature>
<dbReference type="GO" id="GO:0008270">
    <property type="term" value="F:zinc ion binding"/>
    <property type="evidence" value="ECO:0007669"/>
    <property type="project" value="UniProtKB-KW"/>
</dbReference>
<keyword evidence="5" id="KW-0862">Zinc</keyword>
<dbReference type="SUPFAM" id="SSF57850">
    <property type="entry name" value="RING/U-box"/>
    <property type="match status" value="1"/>
</dbReference>
<evidence type="ECO:0000256" key="6">
    <source>
        <dbReference type="ARBA" id="ARBA00022989"/>
    </source>
</evidence>
<keyword evidence="9" id="KW-0863">Zinc-finger</keyword>
<dbReference type="Pfam" id="PF13639">
    <property type="entry name" value="zf-RING_2"/>
    <property type="match status" value="1"/>
</dbReference>
<accession>J3M7K8</accession>
<name>J3M7K8_ORYBR</name>
<evidence type="ECO:0000256" key="3">
    <source>
        <dbReference type="ARBA" id="ARBA00022692"/>
    </source>
</evidence>
<evidence type="ECO:0000256" key="9">
    <source>
        <dbReference type="PROSITE-ProRule" id="PRU00175"/>
    </source>
</evidence>
<comment type="similarity">
    <text evidence="8">Belongs to the RING-type zinc finger family. ATL subfamily.</text>
</comment>
<evidence type="ECO:0000256" key="2">
    <source>
        <dbReference type="ARBA" id="ARBA00022679"/>
    </source>
</evidence>
<evidence type="ECO:0000256" key="1">
    <source>
        <dbReference type="ARBA" id="ARBA00004167"/>
    </source>
</evidence>
<reference evidence="13" key="1">
    <citation type="journal article" date="2013" name="Nat. Commun.">
        <title>Whole-genome sequencing of Oryza brachyantha reveals mechanisms underlying Oryza genome evolution.</title>
        <authorList>
            <person name="Chen J."/>
            <person name="Huang Q."/>
            <person name="Gao D."/>
            <person name="Wang J."/>
            <person name="Lang Y."/>
            <person name="Liu T."/>
            <person name="Li B."/>
            <person name="Bai Z."/>
            <person name="Luis Goicoechea J."/>
            <person name="Liang C."/>
            <person name="Chen C."/>
            <person name="Zhang W."/>
            <person name="Sun S."/>
            <person name="Liao Y."/>
            <person name="Zhang X."/>
            <person name="Yang L."/>
            <person name="Song C."/>
            <person name="Wang M."/>
            <person name="Shi J."/>
            <person name="Liu G."/>
            <person name="Liu J."/>
            <person name="Zhou H."/>
            <person name="Zhou W."/>
            <person name="Yu Q."/>
            <person name="An N."/>
            <person name="Chen Y."/>
            <person name="Cai Q."/>
            <person name="Wang B."/>
            <person name="Liu B."/>
            <person name="Min J."/>
            <person name="Huang Y."/>
            <person name="Wu H."/>
            <person name="Li Z."/>
            <person name="Zhang Y."/>
            <person name="Yin Y."/>
            <person name="Song W."/>
            <person name="Jiang J."/>
            <person name="Jackson S.A."/>
            <person name="Wing R.A."/>
            <person name="Wang J."/>
            <person name="Chen M."/>
        </authorList>
    </citation>
    <scope>NUCLEOTIDE SEQUENCE [LARGE SCALE GENOMIC DNA]</scope>
    <source>
        <strain evidence="13">cv. IRGC 101232</strain>
    </source>
</reference>
<dbReference type="EnsemblPlants" id="OB05G25820.1">
    <property type="protein sequence ID" value="OB05G25820.1"/>
    <property type="gene ID" value="OB05G25820"/>
</dbReference>
<feature type="domain" description="RING-type" evidence="12">
    <location>
        <begin position="198"/>
        <end position="240"/>
    </location>
</feature>
<feature type="transmembrane region" description="Helical" evidence="11">
    <location>
        <begin position="98"/>
        <end position="119"/>
    </location>
</feature>
<dbReference type="InterPro" id="IPR044602">
    <property type="entry name" value="ATL10/ATL72-79-like"/>
</dbReference>
<evidence type="ECO:0000259" key="12">
    <source>
        <dbReference type="PROSITE" id="PS50089"/>
    </source>
</evidence>
<comment type="subcellular location">
    <subcellularLocation>
        <location evidence="1">Membrane</location>
        <topology evidence="1">Single-pass membrane protein</topology>
    </subcellularLocation>
</comment>
<dbReference type="InterPro" id="IPR013083">
    <property type="entry name" value="Znf_RING/FYVE/PHD"/>
</dbReference>
<dbReference type="GO" id="GO:0016020">
    <property type="term" value="C:membrane"/>
    <property type="evidence" value="ECO:0007669"/>
    <property type="project" value="UniProtKB-SubCell"/>
</dbReference>
<keyword evidence="4" id="KW-0479">Metal-binding</keyword>
<dbReference type="HOGENOM" id="CLU_013137_9_0_1"/>
<dbReference type="PROSITE" id="PS50089">
    <property type="entry name" value="ZF_RING_2"/>
    <property type="match status" value="1"/>
</dbReference>
<reference evidence="13" key="2">
    <citation type="submission" date="2013-04" db="UniProtKB">
        <authorList>
            <consortium name="EnsemblPlants"/>
        </authorList>
    </citation>
    <scope>IDENTIFICATION</scope>
</reference>
<dbReference type="Gramene" id="OB05G25820.1">
    <property type="protein sequence ID" value="OB05G25820.1"/>
    <property type="gene ID" value="OB05G25820"/>
</dbReference>
<dbReference type="GO" id="GO:0016567">
    <property type="term" value="P:protein ubiquitination"/>
    <property type="evidence" value="ECO:0007669"/>
    <property type="project" value="InterPro"/>
</dbReference>
<protein>
    <recommendedName>
        <fullName evidence="12">RING-type domain-containing protein</fullName>
    </recommendedName>
</protein>
<dbReference type="SMART" id="SM00184">
    <property type="entry name" value="RING"/>
    <property type="match status" value="1"/>
</dbReference>
<keyword evidence="7 11" id="KW-0472">Membrane</keyword>
<proteinExistence type="inferred from homology"/>
<evidence type="ECO:0000313" key="13">
    <source>
        <dbReference type="EnsemblPlants" id="OB05G25820.1"/>
    </source>
</evidence>
<dbReference type="PANTHER" id="PTHR46905">
    <property type="entry name" value="RING-H2 FINGER PROTEIN ATL78"/>
    <property type="match status" value="1"/>
</dbReference>
<dbReference type="AlphaFoldDB" id="J3M7K8"/>
<dbReference type="PANTHER" id="PTHR46905:SF7">
    <property type="entry name" value="RING-H2 FINGER PROTEIN ATL78"/>
    <property type="match status" value="1"/>
</dbReference>
<dbReference type="eggNOG" id="KOG0800">
    <property type="taxonomic scope" value="Eukaryota"/>
</dbReference>
<dbReference type="Proteomes" id="UP000006038">
    <property type="component" value="Chromosome 5"/>
</dbReference>
<evidence type="ECO:0000256" key="4">
    <source>
        <dbReference type="ARBA" id="ARBA00022723"/>
    </source>
</evidence>
<sequence length="275" mass="28294">MSLHALPLPVQVICTVAYTTVIVCDPDPSSLMVMEARQHYSARAVFLLVAPTAAAAPPSISPAPAALPGVAGALPGAGEAVEDGHGGGPLAVSFNTNAIVLLALLVCGIVAAVALHVVLQCALRVTRRACSYGADGAAGGPPQELPRRATAGRGGGGGHTHTGQGDVGRKRTPPLSKTIPRVAYTEGLELAGSSPSECAICLTEFARGEQLRVLPRCNHGFHPRCIDRWLAPRPTCPTCRQAPFAAEPVKPEPDHAPAPTPGAVHTVRVIIVTTQ</sequence>